<dbReference type="CDD" id="cd09272">
    <property type="entry name" value="RNase_HI_RT_Ty1"/>
    <property type="match status" value="1"/>
</dbReference>
<dbReference type="PANTHER" id="PTHR11439:SF440">
    <property type="entry name" value="INTEGRASE CATALYTIC DOMAIN-CONTAINING PROTEIN"/>
    <property type="match status" value="1"/>
</dbReference>
<dbReference type="OrthoDB" id="413361at2759"/>
<evidence type="ECO:0000313" key="1">
    <source>
        <dbReference type="EMBL" id="ELR21399.1"/>
    </source>
</evidence>
<accession>L8H785</accession>
<proteinExistence type="predicted"/>
<dbReference type="STRING" id="1257118.L8H785"/>
<protein>
    <submittedName>
        <fullName evidence="1">Copia protein (Gagint-pol protein), putative</fullName>
    </submittedName>
</protein>
<reference evidence="1 2" key="1">
    <citation type="journal article" date="2013" name="Genome Biol.">
        <title>Genome of Acanthamoeba castellanii highlights extensive lateral gene transfer and early evolution of tyrosine kinase signaling.</title>
        <authorList>
            <person name="Clarke M."/>
            <person name="Lohan A.J."/>
            <person name="Liu B."/>
            <person name="Lagkouvardos I."/>
            <person name="Roy S."/>
            <person name="Zafar N."/>
            <person name="Bertelli C."/>
            <person name="Schilde C."/>
            <person name="Kianianmomeni A."/>
            <person name="Burglin T.R."/>
            <person name="Frech C."/>
            <person name="Turcotte B."/>
            <person name="Kopec K.O."/>
            <person name="Synnott J.M."/>
            <person name="Choo C."/>
            <person name="Paponov I."/>
            <person name="Finkler A."/>
            <person name="Soon Heng Tan C."/>
            <person name="Hutchins A.P."/>
            <person name="Weinmeier T."/>
            <person name="Rattei T."/>
            <person name="Chu J.S."/>
            <person name="Gimenez G."/>
            <person name="Irimia M."/>
            <person name="Rigden D.J."/>
            <person name="Fitzpatrick D.A."/>
            <person name="Lorenzo-Morales J."/>
            <person name="Bateman A."/>
            <person name="Chiu C.H."/>
            <person name="Tang P."/>
            <person name="Hegemann P."/>
            <person name="Fromm H."/>
            <person name="Raoult D."/>
            <person name="Greub G."/>
            <person name="Miranda-Saavedra D."/>
            <person name="Chen N."/>
            <person name="Nash P."/>
            <person name="Ginger M.L."/>
            <person name="Horn M."/>
            <person name="Schaap P."/>
            <person name="Caler L."/>
            <person name="Loftus B."/>
        </authorList>
    </citation>
    <scope>NUCLEOTIDE SEQUENCE [LARGE SCALE GENOMIC DNA]</scope>
    <source>
        <strain evidence="1 2">Neff</strain>
    </source>
</reference>
<evidence type="ECO:0000313" key="2">
    <source>
        <dbReference type="Proteomes" id="UP000011083"/>
    </source>
</evidence>
<sequence>MELNLQLPKIERTNNEDIELPYRSTVGRLNYIALATQPNIAFAVNSLSRHVNAFGRQHWKAANGDADDHPLGFANANWRRPKCIATSTTEAELNVLVEAMKEAVHLHDLYGELLPTRDYPITLYSDNQGALTIANSKPGEHVQRSKHYAIKVAFLRDQVDTHGARLLYEPTDTMPAETC</sequence>
<gene>
    <name evidence="1" type="ORF">ACA1_183330</name>
</gene>
<dbReference type="OMA" id="ANANWRR"/>
<keyword evidence="2" id="KW-1185">Reference proteome</keyword>
<name>L8H785_ACACF</name>
<dbReference type="Proteomes" id="UP000011083">
    <property type="component" value="Unassembled WGS sequence"/>
</dbReference>
<dbReference type="EMBL" id="KB007904">
    <property type="protein sequence ID" value="ELR21399.1"/>
    <property type="molecule type" value="Genomic_DNA"/>
</dbReference>
<dbReference type="VEuPathDB" id="AmoebaDB:ACA1_183330"/>
<dbReference type="PANTHER" id="PTHR11439">
    <property type="entry name" value="GAG-POL-RELATED RETROTRANSPOSON"/>
    <property type="match status" value="1"/>
</dbReference>
<dbReference type="AlphaFoldDB" id="L8H785"/>
<dbReference type="RefSeq" id="XP_004345943.1">
    <property type="nucleotide sequence ID" value="XM_004345893.1"/>
</dbReference>
<dbReference type="GeneID" id="14922291"/>
<organism evidence="1 2">
    <name type="scientific">Acanthamoeba castellanii (strain ATCC 30010 / Neff)</name>
    <dbReference type="NCBI Taxonomy" id="1257118"/>
    <lineage>
        <taxon>Eukaryota</taxon>
        <taxon>Amoebozoa</taxon>
        <taxon>Discosea</taxon>
        <taxon>Longamoebia</taxon>
        <taxon>Centramoebida</taxon>
        <taxon>Acanthamoebidae</taxon>
        <taxon>Acanthamoeba</taxon>
    </lineage>
</organism>
<dbReference type="KEGG" id="acan:ACA1_183330"/>